<evidence type="ECO:0000313" key="4">
    <source>
        <dbReference type="Proteomes" id="UP000034350"/>
    </source>
</evidence>
<feature type="domain" description="LNS2/PITP" evidence="2">
    <location>
        <begin position="379"/>
        <end position="534"/>
    </location>
</feature>
<dbReference type="GO" id="GO:0003713">
    <property type="term" value="F:transcription coactivator activity"/>
    <property type="evidence" value="ECO:0007669"/>
    <property type="project" value="TreeGrafter"/>
</dbReference>
<dbReference type="RefSeq" id="XP_024330585.1">
    <property type="nucleotide sequence ID" value="XM_024475619.1"/>
</dbReference>
<name>A0A0F9WPG8_9MICR</name>
<dbReference type="GO" id="GO:0019432">
    <property type="term" value="P:triglyceride biosynthetic process"/>
    <property type="evidence" value="ECO:0007669"/>
    <property type="project" value="TreeGrafter"/>
</dbReference>
<comment type="caution">
    <text evidence="3">The sequence shown here is derived from an EMBL/GenBank/DDBJ whole genome shotgun (WGS) entry which is preliminary data.</text>
</comment>
<gene>
    <name evidence="3" type="ORF">AAJ76_420009162</name>
</gene>
<comment type="similarity">
    <text evidence="1">Belongs to the lipin family.</text>
</comment>
<evidence type="ECO:0000256" key="1">
    <source>
        <dbReference type="ARBA" id="ARBA00005476"/>
    </source>
</evidence>
<dbReference type="PANTHER" id="PTHR12181">
    <property type="entry name" value="LIPIN"/>
    <property type="match status" value="1"/>
</dbReference>
<dbReference type="VEuPathDB" id="MicrosporidiaDB:NCER_101930"/>
<accession>A0A0F9WPG8</accession>
<dbReference type="GeneID" id="36320566"/>
<dbReference type="Pfam" id="PF08235">
    <property type="entry name" value="LNS2"/>
    <property type="match status" value="1"/>
</dbReference>
<keyword evidence="4" id="KW-1185">Reference proteome</keyword>
<evidence type="ECO:0000313" key="3">
    <source>
        <dbReference type="EMBL" id="KKO74843.1"/>
    </source>
</evidence>
<dbReference type="VEuPathDB" id="MicrosporidiaDB:AAJ76_420009162"/>
<dbReference type="AlphaFoldDB" id="A0A0F9WPG8"/>
<dbReference type="InterPro" id="IPR031315">
    <property type="entry name" value="LNS2/PITP"/>
</dbReference>
<dbReference type="GO" id="GO:0009062">
    <property type="term" value="P:fatty acid catabolic process"/>
    <property type="evidence" value="ECO:0007669"/>
    <property type="project" value="TreeGrafter"/>
</dbReference>
<reference evidence="3 4" key="1">
    <citation type="journal article" date="2015" name="Environ. Microbiol.">
        <title>Genome analyses suggest the presence of polyploidy and recent human-driven expansions in eight global populations of the honeybee pathogen Nosema ceranae.</title>
        <authorList>
            <person name="Pelin A."/>
            <person name="Selman M."/>
            <person name="Aris-Brosou S."/>
            <person name="Farinelli L."/>
            <person name="Corradi N."/>
        </authorList>
    </citation>
    <scope>NUCLEOTIDE SEQUENCE [LARGE SCALE GENOMIC DNA]</scope>
    <source>
        <strain evidence="3 4">PA08 1199</strain>
    </source>
</reference>
<dbReference type="InterPro" id="IPR026058">
    <property type="entry name" value="LIPIN"/>
</dbReference>
<dbReference type="GO" id="GO:0008195">
    <property type="term" value="F:phosphatidate phosphatase activity"/>
    <property type="evidence" value="ECO:0007669"/>
    <property type="project" value="TreeGrafter"/>
</dbReference>
<dbReference type="InterPro" id="IPR007651">
    <property type="entry name" value="Lipin_N"/>
</dbReference>
<dbReference type="GO" id="GO:0045944">
    <property type="term" value="P:positive regulation of transcription by RNA polymerase II"/>
    <property type="evidence" value="ECO:0007669"/>
    <property type="project" value="TreeGrafter"/>
</dbReference>
<dbReference type="GO" id="GO:0005634">
    <property type="term" value="C:nucleus"/>
    <property type="evidence" value="ECO:0007669"/>
    <property type="project" value="TreeGrafter"/>
</dbReference>
<dbReference type="OrthoDB" id="4567at2759"/>
<dbReference type="VEuPathDB" id="MicrosporidiaDB:G9O61_00g018650"/>
<dbReference type="SUPFAM" id="SSF56784">
    <property type="entry name" value="HAD-like"/>
    <property type="match status" value="1"/>
</dbReference>
<dbReference type="InterPro" id="IPR023214">
    <property type="entry name" value="HAD_sf"/>
</dbReference>
<protein>
    <submittedName>
        <fullName evidence="3">Smp2 protein</fullName>
    </submittedName>
</protein>
<dbReference type="InterPro" id="IPR036412">
    <property type="entry name" value="HAD-like_sf"/>
</dbReference>
<proteinExistence type="inferred from homology"/>
<dbReference type="Gene3D" id="3.40.50.1000">
    <property type="entry name" value="HAD superfamily/HAD-like"/>
    <property type="match status" value="1"/>
</dbReference>
<dbReference type="PANTHER" id="PTHR12181:SF12">
    <property type="entry name" value="PHOSPHATIDATE PHOSPHATASE"/>
    <property type="match status" value="1"/>
</dbReference>
<evidence type="ECO:0000259" key="2">
    <source>
        <dbReference type="SMART" id="SM00775"/>
    </source>
</evidence>
<sequence length="577" mass="66652">MGLVNKIFNSFSGLYNNINIVTFSGINDIIVVKDQYGELRCSDFQLRFGKLYFPNMKSQQVHLIVNGKVIHDIPMFITPQGELFFEKHDNTDEDIQYDDILGYINTLDKIKKDGIDDYLSMHFSKMNLGNSKGREDLVKKTKKYVNYYRTERMLNFDKRTFFLGYKKILTDNFYEDQAMKIGKFSNLFNSTDYYNWCITRFRQILLLFNGLFQYPPSYKGPKVCDANGCCGAEITFSKCADRKFAHSIHKTFASFLCKNLTEEKGIVVRITGCSKCKGVFYFPYVLFTKLFFELRGVTNSRSRKLMEFLENQHNKSVGWNLFGTKKVLKRDISYSLKLNHKELSKLDLKYGKNTIIFKVGGVNKQLDGHIYFWDYDEKVIISDIDGTITKSDLWGHIYCLIGKDWTHGGVASLYSKLYRSGYKIMYLTARPLQQSFSTKKYLTNVDQDGAKLPDGPIILSPDGLFAALYREIIIKRPEDFKIACLENLKGIFGGNNPFVAGFGNRITDIITYKSIEISPIRIFTVNESGRLYGEFIGELTSTYKSLNDFMDSLFPPVKKGESPFTDHEITDGFYWNY</sequence>
<dbReference type="EMBL" id="JPQZ01000042">
    <property type="protein sequence ID" value="KKO74843.1"/>
    <property type="molecule type" value="Genomic_DNA"/>
</dbReference>
<dbReference type="Pfam" id="PF04571">
    <property type="entry name" value="Lipin_N"/>
    <property type="match status" value="1"/>
</dbReference>
<organism evidence="3 4">
    <name type="scientific">Vairimorpha ceranae</name>
    <dbReference type="NCBI Taxonomy" id="40302"/>
    <lineage>
        <taxon>Eukaryota</taxon>
        <taxon>Fungi</taxon>
        <taxon>Fungi incertae sedis</taxon>
        <taxon>Microsporidia</taxon>
        <taxon>Nosematidae</taxon>
        <taxon>Vairimorpha</taxon>
    </lineage>
</organism>
<dbReference type="SMART" id="SM00775">
    <property type="entry name" value="LNS2"/>
    <property type="match status" value="1"/>
</dbReference>
<dbReference type="Proteomes" id="UP000034350">
    <property type="component" value="Unassembled WGS sequence"/>
</dbReference>
<dbReference type="InterPro" id="IPR013209">
    <property type="entry name" value="LNS2"/>
</dbReference>